<feature type="compositionally biased region" description="Low complexity" evidence="1">
    <location>
        <begin position="157"/>
        <end position="178"/>
    </location>
</feature>
<feature type="compositionally biased region" description="Low complexity" evidence="1">
    <location>
        <begin position="136"/>
        <end position="145"/>
    </location>
</feature>
<gene>
    <name evidence="2" type="ORF">PV327_011476</name>
</gene>
<evidence type="ECO:0000313" key="2">
    <source>
        <dbReference type="EMBL" id="KAK0156982.1"/>
    </source>
</evidence>
<comment type="caution">
    <text evidence="2">The sequence shown here is derived from an EMBL/GenBank/DDBJ whole genome shotgun (WGS) entry which is preliminary data.</text>
</comment>
<feature type="compositionally biased region" description="Basic and acidic residues" evidence="1">
    <location>
        <begin position="225"/>
        <end position="235"/>
    </location>
</feature>
<sequence length="251" mass="27556">MVEEQSTEHASQSEAALEATPAMHQTSRKTEHANQSEREPENTPSTNPKRKTTEHANQSERALQTSQPSSMEHMEIDPQEELTKFLEGINTEIELPPLPLPASEKNTSQLPTINPRYNTKRGDWMKTIEETPSSIPTPEIVVTIPPKAPVDEDKNSKSTATSSKADAVTTPTPTVAPTKANPKVVAQEKVATRIKICAKPTTSRQKSTTTPIAPPAPRQRTRVSRVPENKPEAKAMAKAIPRAPSRTPTRK</sequence>
<evidence type="ECO:0000256" key="1">
    <source>
        <dbReference type="SAM" id="MobiDB-lite"/>
    </source>
</evidence>
<name>A0AA39C301_MICHY</name>
<feature type="compositionally biased region" description="Polar residues" evidence="1">
    <location>
        <begin position="200"/>
        <end position="211"/>
    </location>
</feature>
<accession>A0AA39C301</accession>
<dbReference type="Proteomes" id="UP001168972">
    <property type="component" value="Unassembled WGS sequence"/>
</dbReference>
<proteinExistence type="predicted"/>
<feature type="compositionally biased region" description="Polar residues" evidence="1">
    <location>
        <begin position="104"/>
        <end position="117"/>
    </location>
</feature>
<feature type="compositionally biased region" description="Basic and acidic residues" evidence="1">
    <location>
        <begin position="120"/>
        <end position="129"/>
    </location>
</feature>
<feature type="region of interest" description="Disordered" evidence="1">
    <location>
        <begin position="95"/>
        <end position="251"/>
    </location>
</feature>
<evidence type="ECO:0000313" key="3">
    <source>
        <dbReference type="Proteomes" id="UP001168972"/>
    </source>
</evidence>
<reference evidence="2" key="2">
    <citation type="submission" date="2023-03" db="EMBL/GenBank/DDBJ databases">
        <authorList>
            <person name="Inwood S.N."/>
            <person name="Skelly J.G."/>
            <person name="Guhlin J."/>
            <person name="Harrop T.W.R."/>
            <person name="Goldson S.G."/>
            <person name="Dearden P.K."/>
        </authorList>
    </citation>
    <scope>NUCLEOTIDE SEQUENCE</scope>
    <source>
        <strain evidence="2">Lincoln</strain>
        <tissue evidence="2">Whole body</tissue>
    </source>
</reference>
<feature type="compositionally biased region" description="Basic and acidic residues" evidence="1">
    <location>
        <begin position="28"/>
        <end position="41"/>
    </location>
</feature>
<organism evidence="2 3">
    <name type="scientific">Microctonus hyperodae</name>
    <name type="common">Parasitoid wasp</name>
    <dbReference type="NCBI Taxonomy" id="165561"/>
    <lineage>
        <taxon>Eukaryota</taxon>
        <taxon>Metazoa</taxon>
        <taxon>Ecdysozoa</taxon>
        <taxon>Arthropoda</taxon>
        <taxon>Hexapoda</taxon>
        <taxon>Insecta</taxon>
        <taxon>Pterygota</taxon>
        <taxon>Neoptera</taxon>
        <taxon>Endopterygota</taxon>
        <taxon>Hymenoptera</taxon>
        <taxon>Apocrita</taxon>
        <taxon>Ichneumonoidea</taxon>
        <taxon>Braconidae</taxon>
        <taxon>Euphorinae</taxon>
        <taxon>Microctonus</taxon>
    </lineage>
</organism>
<dbReference type="EMBL" id="JAQQBR010002591">
    <property type="protein sequence ID" value="KAK0156982.1"/>
    <property type="molecule type" value="Genomic_DNA"/>
</dbReference>
<keyword evidence="3" id="KW-1185">Reference proteome</keyword>
<dbReference type="AlphaFoldDB" id="A0AA39C301"/>
<feature type="region of interest" description="Disordered" evidence="1">
    <location>
        <begin position="1"/>
        <end position="75"/>
    </location>
</feature>
<feature type="compositionally biased region" description="Polar residues" evidence="1">
    <location>
        <begin position="59"/>
        <end position="70"/>
    </location>
</feature>
<protein>
    <submittedName>
        <fullName evidence="2">Uncharacterized protein</fullName>
    </submittedName>
</protein>
<reference evidence="2" key="1">
    <citation type="journal article" date="2023" name="bioRxiv">
        <title>Scaffold-level genome assemblies of two parasitoid biocontrol wasps reveal the parthenogenesis mechanism and an associated novel virus.</title>
        <authorList>
            <person name="Inwood S."/>
            <person name="Skelly J."/>
            <person name="Guhlin J."/>
            <person name="Harrop T."/>
            <person name="Goldson S."/>
            <person name="Dearden P."/>
        </authorList>
    </citation>
    <scope>NUCLEOTIDE SEQUENCE</scope>
    <source>
        <strain evidence="2">Lincoln</strain>
        <tissue evidence="2">Whole body</tissue>
    </source>
</reference>